<sequence length="855" mass="94425">MPFCCATCAPLFCARHRCHSCTVMRGGSSLLSTWTWSIFESGALRVTQCPKAVKGVSAMGSALSTEELRSVTSALQKLSEKDKKVQEKAAAEVCEMADDEEMRKEIMKPEMLTALMKGGQLGSPKARKIVVRTTMVLADHSPSRCKMLIKAGAMDVLHSLALAKKSTSEAKRLVANCAWQLLRYDHEVNNIDNMPEDPQLIEALVCCVKSAAKEGKERASDVLRWLGKKETNRAKIVEASGLETLARLARCGTQRERSSAQRALEELDETTIEDKSGKARAESRRKAFRPFSLYRMLPSRMWTLLGWRAKRMQEAAFKDASITPLEGSHLSFNTPSQVAAMDAPQALVPAVSFSTAKRPPDSVRRRWQRLSCEAEVEDEDSEEYMIDMPEDPQVIKDFVCSVKSEAGEGKAGATEVEDVVDASLDSLQTLACFGTDEQKNFAEQTLKELLVGEFSSAIEQLKDDDEKVQEEAAAKLCELAKNHKRIKPEFMRPQTLQTLMSCGKSGTEKTQRRVVKTLIELTDSSHDCKIIRQVGAIDFLHPLVSESTSRKSRELVAQCTWNLLRYENDDNMPEDHQLIAALVSSATSAGGEGKRFAVGVLGWLGKKEINRAEIVRACGLETLVCLERSGTQQERRAARCALEELAKAPEIADQIEELKSVKALGLRENKSFGKAEKQSDGRNATPAPLTATTIQSGKGTPVAMFSLRFDGGEVEKNFRAVHALLQAYEYDVLMVDADAGDNFGILTTEYLSRVKNENGVMLAVCTETYGEMTTSPYCSGKEVQYASDYKIQVVPLWAAGVYPPKPPGCGQSYVDMIFRPNLVYLDCREKSIQQIAADIANRLHRCSSKSRSGSA</sequence>
<dbReference type="InterPro" id="IPR011989">
    <property type="entry name" value="ARM-like"/>
</dbReference>
<evidence type="ECO:0000256" key="2">
    <source>
        <dbReference type="ARBA" id="ARBA00022737"/>
    </source>
</evidence>
<comment type="similarity">
    <text evidence="1">Belongs to the beta-catenin family.</text>
</comment>
<evidence type="ECO:0000313" key="6">
    <source>
        <dbReference type="Proteomes" id="UP001642484"/>
    </source>
</evidence>
<evidence type="ECO:0000313" key="5">
    <source>
        <dbReference type="EMBL" id="CAK9064594.1"/>
    </source>
</evidence>
<reference evidence="5 6" key="1">
    <citation type="submission" date="2024-02" db="EMBL/GenBank/DDBJ databases">
        <authorList>
            <person name="Chen Y."/>
            <person name="Shah S."/>
            <person name="Dougan E. K."/>
            <person name="Thang M."/>
            <person name="Chan C."/>
        </authorList>
    </citation>
    <scope>NUCLEOTIDE SEQUENCE [LARGE SCALE GENOMIC DNA]</scope>
</reference>
<evidence type="ECO:0000256" key="3">
    <source>
        <dbReference type="SAM" id="MobiDB-lite"/>
    </source>
</evidence>
<dbReference type="Proteomes" id="UP001642484">
    <property type="component" value="Unassembled WGS sequence"/>
</dbReference>
<evidence type="ECO:0000256" key="1">
    <source>
        <dbReference type="ARBA" id="ARBA00005462"/>
    </source>
</evidence>
<protein>
    <submittedName>
        <fullName evidence="5">Uncharacterized protein</fullName>
    </submittedName>
</protein>
<comment type="caution">
    <text evidence="5">The sequence shown here is derived from an EMBL/GenBank/DDBJ whole genome shotgun (WGS) entry which is preliminary data.</text>
</comment>
<keyword evidence="6" id="KW-1185">Reference proteome</keyword>
<gene>
    <name evidence="4" type="ORF">CCMP2556_LOCUS31714</name>
    <name evidence="5" type="ORF">CCMP2556_LOCUS31742</name>
</gene>
<evidence type="ECO:0000313" key="4">
    <source>
        <dbReference type="EMBL" id="CAK9064542.1"/>
    </source>
</evidence>
<dbReference type="EMBL" id="CAXAMN010021918">
    <property type="protein sequence ID" value="CAK9064542.1"/>
    <property type="molecule type" value="Genomic_DNA"/>
</dbReference>
<proteinExistence type="inferred from homology"/>
<dbReference type="PANTHER" id="PTHR47249:SF1">
    <property type="entry name" value="VACUOLAR PROTEIN 8"/>
    <property type="match status" value="1"/>
</dbReference>
<dbReference type="InterPro" id="IPR045156">
    <property type="entry name" value="Vac8"/>
</dbReference>
<feature type="region of interest" description="Disordered" evidence="3">
    <location>
        <begin position="672"/>
        <end position="693"/>
    </location>
</feature>
<dbReference type="SUPFAM" id="SSF48371">
    <property type="entry name" value="ARM repeat"/>
    <property type="match status" value="2"/>
</dbReference>
<organism evidence="5 6">
    <name type="scientific">Durusdinium trenchii</name>
    <dbReference type="NCBI Taxonomy" id="1381693"/>
    <lineage>
        <taxon>Eukaryota</taxon>
        <taxon>Sar</taxon>
        <taxon>Alveolata</taxon>
        <taxon>Dinophyceae</taxon>
        <taxon>Suessiales</taxon>
        <taxon>Symbiodiniaceae</taxon>
        <taxon>Durusdinium</taxon>
    </lineage>
</organism>
<dbReference type="EMBL" id="CAXAMN010021929">
    <property type="protein sequence ID" value="CAK9064594.1"/>
    <property type="molecule type" value="Genomic_DNA"/>
</dbReference>
<dbReference type="InterPro" id="IPR016024">
    <property type="entry name" value="ARM-type_fold"/>
</dbReference>
<dbReference type="Gene3D" id="1.25.10.10">
    <property type="entry name" value="Leucine-rich Repeat Variant"/>
    <property type="match status" value="2"/>
</dbReference>
<dbReference type="PANTHER" id="PTHR47249">
    <property type="entry name" value="VACUOLAR PROTEIN 8"/>
    <property type="match status" value="1"/>
</dbReference>
<keyword evidence="2" id="KW-0677">Repeat</keyword>
<accession>A0ABP0NP83</accession>
<name>A0ABP0NP83_9DINO</name>